<dbReference type="PROSITE" id="PS50922">
    <property type="entry name" value="TLC"/>
    <property type="match status" value="1"/>
</dbReference>
<dbReference type="OrthoDB" id="10266980at2759"/>
<evidence type="ECO:0000313" key="9">
    <source>
        <dbReference type="Proteomes" id="UP000050761"/>
    </source>
</evidence>
<dbReference type="InterPro" id="IPR015943">
    <property type="entry name" value="WD40/YVTN_repeat-like_dom_sf"/>
</dbReference>
<evidence type="ECO:0000256" key="4">
    <source>
        <dbReference type="ARBA" id="ARBA00023136"/>
    </source>
</evidence>
<feature type="transmembrane region" description="Helical" evidence="6">
    <location>
        <begin position="149"/>
        <end position="170"/>
    </location>
</feature>
<organism evidence="9 10">
    <name type="scientific">Heligmosomoides polygyrus</name>
    <name type="common">Parasitic roundworm</name>
    <dbReference type="NCBI Taxonomy" id="6339"/>
    <lineage>
        <taxon>Eukaryota</taxon>
        <taxon>Metazoa</taxon>
        <taxon>Ecdysozoa</taxon>
        <taxon>Nematoda</taxon>
        <taxon>Chromadorea</taxon>
        <taxon>Rhabditida</taxon>
        <taxon>Rhabditina</taxon>
        <taxon>Rhabditomorpha</taxon>
        <taxon>Strongyloidea</taxon>
        <taxon>Heligmosomidae</taxon>
        <taxon>Heligmosomoides</taxon>
    </lineage>
</organism>
<feature type="transmembrane region" description="Helical" evidence="6">
    <location>
        <begin position="55"/>
        <end position="75"/>
    </location>
</feature>
<dbReference type="InterPro" id="IPR006634">
    <property type="entry name" value="TLC-dom"/>
</dbReference>
<dbReference type="SMART" id="SM00724">
    <property type="entry name" value="TLC"/>
    <property type="match status" value="1"/>
</dbReference>
<dbReference type="InterPro" id="IPR036322">
    <property type="entry name" value="WD40_repeat_dom_sf"/>
</dbReference>
<evidence type="ECO:0000313" key="8">
    <source>
        <dbReference type="EMBL" id="VDP05411.1"/>
    </source>
</evidence>
<dbReference type="GO" id="GO:0005886">
    <property type="term" value="C:plasma membrane"/>
    <property type="evidence" value="ECO:0007669"/>
    <property type="project" value="TreeGrafter"/>
</dbReference>
<dbReference type="WBParaSite" id="HPBE_0001626701-mRNA-1">
    <property type="protein sequence ID" value="HPBE_0001626701-mRNA-1"/>
    <property type="gene ID" value="HPBE_0001626701"/>
</dbReference>
<dbReference type="PANTHER" id="PTHR13439:SF19">
    <property type="entry name" value="TLC DOMAIN-CONTAINING PROTEIN"/>
    <property type="match status" value="1"/>
</dbReference>
<name>A0A183G460_HELPZ</name>
<dbReference type="GO" id="GO:0071709">
    <property type="term" value="P:membrane assembly"/>
    <property type="evidence" value="ECO:0007669"/>
    <property type="project" value="TreeGrafter"/>
</dbReference>
<evidence type="ECO:0000259" key="7">
    <source>
        <dbReference type="PROSITE" id="PS50922"/>
    </source>
</evidence>
<sequence length="269" mass="30188">MRYSSRSSIDTPRQNTTQIIGGFRSDLEMKDFGAEGVSVRCLLSDSNYVKEPYDYTAYSAQYVFLFSIGYFIYDLRDMLIYGEAHNSKEYIVHHSLVLTAFSIILFTGKLFGFAMIALLVEVQTIFLHLRTMVRLTGSSKGGSAAYNALINANMACLFLFRHITVTYLLYVTLVKDEKTPLILLWHIEQATALQQLPSPHMGAAMTVTFLPTGRHLVSGGEDGVVACYRIPQAGMTSPGHVMQENDDMDYLHQNENEENEPVDMDEGHG</sequence>
<dbReference type="InterPro" id="IPR050846">
    <property type="entry name" value="TLCD"/>
</dbReference>
<dbReference type="SUPFAM" id="SSF50978">
    <property type="entry name" value="WD40 repeat-like"/>
    <property type="match status" value="1"/>
</dbReference>
<accession>A0A3P8A1Z3</accession>
<evidence type="ECO:0000256" key="1">
    <source>
        <dbReference type="ARBA" id="ARBA00004141"/>
    </source>
</evidence>
<feature type="domain" description="TLC" evidence="7">
    <location>
        <begin position="16"/>
        <end position="198"/>
    </location>
</feature>
<evidence type="ECO:0000256" key="5">
    <source>
        <dbReference type="PROSITE-ProRule" id="PRU00205"/>
    </source>
</evidence>
<reference evidence="10" key="2">
    <citation type="submission" date="2019-09" db="UniProtKB">
        <authorList>
            <consortium name="WormBaseParasite"/>
        </authorList>
    </citation>
    <scope>IDENTIFICATION</scope>
</reference>
<dbReference type="GO" id="GO:0097035">
    <property type="term" value="P:regulation of membrane lipid distribution"/>
    <property type="evidence" value="ECO:0007669"/>
    <property type="project" value="TreeGrafter"/>
</dbReference>
<proteinExistence type="predicted"/>
<dbReference type="EMBL" id="UZAH01029317">
    <property type="protein sequence ID" value="VDP05411.1"/>
    <property type="molecule type" value="Genomic_DNA"/>
</dbReference>
<dbReference type="GO" id="GO:0007009">
    <property type="term" value="P:plasma membrane organization"/>
    <property type="evidence" value="ECO:0007669"/>
    <property type="project" value="TreeGrafter"/>
</dbReference>
<accession>A0A183G460</accession>
<comment type="subcellular location">
    <subcellularLocation>
        <location evidence="1">Membrane</location>
        <topology evidence="1">Multi-pass membrane protein</topology>
    </subcellularLocation>
</comment>
<dbReference type="AlphaFoldDB" id="A0A183G460"/>
<dbReference type="Proteomes" id="UP000050761">
    <property type="component" value="Unassembled WGS sequence"/>
</dbReference>
<feature type="transmembrane region" description="Helical" evidence="6">
    <location>
        <begin position="96"/>
        <end position="129"/>
    </location>
</feature>
<keyword evidence="3 6" id="KW-1133">Transmembrane helix</keyword>
<dbReference type="PANTHER" id="PTHR13439">
    <property type="entry name" value="CT120 PROTEIN"/>
    <property type="match status" value="1"/>
</dbReference>
<dbReference type="Gene3D" id="2.130.10.10">
    <property type="entry name" value="YVTN repeat-like/Quinoprotein amine dehydrogenase"/>
    <property type="match status" value="1"/>
</dbReference>
<keyword evidence="9" id="KW-1185">Reference proteome</keyword>
<dbReference type="GO" id="GO:0055091">
    <property type="term" value="P:phospholipid homeostasis"/>
    <property type="evidence" value="ECO:0007669"/>
    <property type="project" value="TreeGrafter"/>
</dbReference>
<gene>
    <name evidence="8" type="ORF">HPBE_LOCUS16266</name>
</gene>
<evidence type="ECO:0000256" key="2">
    <source>
        <dbReference type="ARBA" id="ARBA00022692"/>
    </source>
</evidence>
<evidence type="ECO:0000256" key="6">
    <source>
        <dbReference type="SAM" id="Phobius"/>
    </source>
</evidence>
<keyword evidence="2 5" id="KW-0812">Transmembrane</keyword>
<keyword evidence="4 5" id="KW-0472">Membrane</keyword>
<protein>
    <submittedName>
        <fullName evidence="10">TLC domain-containing protein</fullName>
    </submittedName>
</protein>
<evidence type="ECO:0000256" key="3">
    <source>
        <dbReference type="ARBA" id="ARBA00022989"/>
    </source>
</evidence>
<evidence type="ECO:0000313" key="10">
    <source>
        <dbReference type="WBParaSite" id="HPBE_0001626701-mRNA-1"/>
    </source>
</evidence>
<dbReference type="Pfam" id="PF03798">
    <property type="entry name" value="TRAM_LAG1_CLN8"/>
    <property type="match status" value="1"/>
</dbReference>
<reference evidence="8 9" key="1">
    <citation type="submission" date="2018-11" db="EMBL/GenBank/DDBJ databases">
        <authorList>
            <consortium name="Pathogen Informatics"/>
        </authorList>
    </citation>
    <scope>NUCLEOTIDE SEQUENCE [LARGE SCALE GENOMIC DNA]</scope>
</reference>